<organism evidence="2 3">
    <name type="scientific">Microbacterium hydrocarbonoxydans</name>
    <dbReference type="NCBI Taxonomy" id="273678"/>
    <lineage>
        <taxon>Bacteria</taxon>
        <taxon>Bacillati</taxon>
        <taxon>Actinomycetota</taxon>
        <taxon>Actinomycetes</taxon>
        <taxon>Micrococcales</taxon>
        <taxon>Microbacteriaceae</taxon>
        <taxon>Microbacterium</taxon>
    </lineage>
</organism>
<name>A0A0M2HS13_9MICO</name>
<reference evidence="2 3" key="1">
    <citation type="submission" date="2015-02" db="EMBL/GenBank/DDBJ databases">
        <title>Draft genome sequences of ten Microbacterium spp. with emphasis on heavy metal contaminated environments.</title>
        <authorList>
            <person name="Corretto E."/>
        </authorList>
    </citation>
    <scope>NUCLEOTIDE SEQUENCE [LARGE SCALE GENOMIC DNA]</scope>
    <source>
        <strain evidence="2 3">SA35</strain>
    </source>
</reference>
<feature type="region of interest" description="Disordered" evidence="1">
    <location>
        <begin position="1"/>
        <end position="31"/>
    </location>
</feature>
<keyword evidence="3" id="KW-1185">Reference proteome</keyword>
<dbReference type="EMBL" id="JYJB01000002">
    <property type="protein sequence ID" value="KJL49547.1"/>
    <property type="molecule type" value="Genomic_DNA"/>
</dbReference>
<dbReference type="Proteomes" id="UP000033900">
    <property type="component" value="Unassembled WGS sequence"/>
</dbReference>
<feature type="compositionally biased region" description="Basic and acidic residues" evidence="1">
    <location>
        <begin position="1"/>
        <end position="11"/>
    </location>
</feature>
<evidence type="ECO:0000256" key="1">
    <source>
        <dbReference type="SAM" id="MobiDB-lite"/>
    </source>
</evidence>
<dbReference type="STRING" id="273678.RS84_00021"/>
<dbReference type="PATRIC" id="fig|273678.4.peg.18"/>
<protein>
    <recommendedName>
        <fullName evidence="4">N-acetyltransferase domain-containing protein</fullName>
    </recommendedName>
</protein>
<dbReference type="AlphaFoldDB" id="A0A0M2HS13"/>
<gene>
    <name evidence="2" type="ORF">RS84_00021</name>
</gene>
<evidence type="ECO:0000313" key="3">
    <source>
        <dbReference type="Proteomes" id="UP000033900"/>
    </source>
</evidence>
<evidence type="ECO:0008006" key="4">
    <source>
        <dbReference type="Google" id="ProtNLM"/>
    </source>
</evidence>
<dbReference type="RefSeq" id="WP_200891941.1">
    <property type="nucleotide sequence ID" value="NZ_JYJB01000002.1"/>
</dbReference>
<sequence length="223" mass="23896">MAGRGHSDGDGTRPVLIGGHQVAARRIPRSSRADELRARGVSSPDVYELSAAEGAGGFREAISALREGNRYASSVYVYDEADYGQMRLYATDDGKAGFALKGDEIVSVFVHGDSKHRGAAPALMAAAVEQGGRRLDCYDTVLPKLYAEAGFVPVARIPWNDDYAPDDWDKATYARFNGGSPDVVLMGYDPAAVDGLYDPIAGERVGDYDAAEPLMQAFLEGKL</sequence>
<dbReference type="SUPFAM" id="SSF55729">
    <property type="entry name" value="Acyl-CoA N-acyltransferases (Nat)"/>
    <property type="match status" value="1"/>
</dbReference>
<comment type="caution">
    <text evidence="2">The sequence shown here is derived from an EMBL/GenBank/DDBJ whole genome shotgun (WGS) entry which is preliminary data.</text>
</comment>
<proteinExistence type="predicted"/>
<evidence type="ECO:0000313" key="2">
    <source>
        <dbReference type="EMBL" id="KJL49547.1"/>
    </source>
</evidence>
<accession>A0A0M2HS13</accession>
<dbReference type="InterPro" id="IPR016181">
    <property type="entry name" value="Acyl_CoA_acyltransferase"/>
</dbReference>